<dbReference type="SUPFAM" id="SSF56104">
    <property type="entry name" value="SAICAR synthase-like"/>
    <property type="match status" value="2"/>
</dbReference>
<dbReference type="InterPro" id="IPR009100">
    <property type="entry name" value="AcylCoA_DH/oxidase_NM_dom_sf"/>
</dbReference>
<dbReference type="InterPro" id="IPR003609">
    <property type="entry name" value="Pan_app"/>
</dbReference>
<evidence type="ECO:0000256" key="9">
    <source>
        <dbReference type="ARBA" id="ARBA00022827"/>
    </source>
</evidence>
<comment type="caution">
    <text evidence="19">The sequence shown here is derived from an EMBL/GenBank/DDBJ whole genome shotgun (WGS) entry which is preliminary data.</text>
</comment>
<evidence type="ECO:0000256" key="13">
    <source>
        <dbReference type="ARBA" id="ARBA00023140"/>
    </source>
</evidence>
<dbReference type="InterPro" id="IPR036250">
    <property type="entry name" value="AcylCo_DH-like_C"/>
</dbReference>
<dbReference type="PROSITE" id="PS50948">
    <property type="entry name" value="PAN"/>
    <property type="match status" value="1"/>
</dbReference>
<evidence type="ECO:0000256" key="4">
    <source>
        <dbReference type="ARBA" id="ARBA00004275"/>
    </source>
</evidence>
<dbReference type="InterPro" id="IPR046373">
    <property type="entry name" value="Acyl-CoA_Oxase/DH_mid-dom_sf"/>
</dbReference>
<dbReference type="Pfam" id="PF22924">
    <property type="entry name" value="ACOX_C_alpha1"/>
    <property type="match status" value="1"/>
</dbReference>
<dbReference type="FunFam" id="2.40.110.10:FF:000003">
    <property type="entry name" value="Acyl-coenzyme A oxidase"/>
    <property type="match status" value="1"/>
</dbReference>
<dbReference type="Proteomes" id="UP001152797">
    <property type="component" value="Unassembled WGS sequence"/>
</dbReference>
<evidence type="ECO:0000259" key="18">
    <source>
        <dbReference type="PROSITE" id="PS51455"/>
    </source>
</evidence>
<evidence type="ECO:0000256" key="16">
    <source>
        <dbReference type="SAM" id="MobiDB-lite"/>
    </source>
</evidence>
<dbReference type="SUPFAM" id="SSF51126">
    <property type="entry name" value="Pectin lyase-like"/>
    <property type="match status" value="1"/>
</dbReference>
<dbReference type="Pfam" id="PF14749">
    <property type="entry name" value="Acyl-CoA_ox_N"/>
    <property type="match status" value="1"/>
</dbReference>
<evidence type="ECO:0000256" key="15">
    <source>
        <dbReference type="PROSITE-ProRule" id="PRU00781"/>
    </source>
</evidence>
<gene>
    <name evidence="19" type="ORF">C1SCF055_LOCUS1878</name>
</gene>
<feature type="domain" description="Apple" evidence="17">
    <location>
        <begin position="4897"/>
        <end position="4961"/>
    </location>
</feature>
<keyword evidence="15" id="KW-0418">Kinase</keyword>
<feature type="compositionally biased region" description="Basic and acidic residues" evidence="16">
    <location>
        <begin position="1988"/>
        <end position="1997"/>
    </location>
</feature>
<keyword evidence="12" id="KW-0443">Lipid metabolism</keyword>
<dbReference type="EMBL" id="CAMXCT010000070">
    <property type="protein sequence ID" value="CAI3973366.1"/>
    <property type="molecule type" value="Genomic_DNA"/>
</dbReference>
<dbReference type="GO" id="GO:0046488">
    <property type="term" value="P:phosphatidylinositol metabolic process"/>
    <property type="evidence" value="ECO:0007669"/>
    <property type="project" value="UniProtKB-UniRule"/>
</dbReference>
<dbReference type="GO" id="GO:0033540">
    <property type="term" value="P:fatty acid beta-oxidation using acyl-CoA oxidase"/>
    <property type="evidence" value="ECO:0007669"/>
    <property type="project" value="TreeGrafter"/>
</dbReference>
<dbReference type="Gene3D" id="3.30.810.10">
    <property type="entry name" value="2-Layer Sandwich"/>
    <property type="match status" value="1"/>
</dbReference>
<evidence type="ECO:0000256" key="2">
    <source>
        <dbReference type="ARBA" id="ARBA00001974"/>
    </source>
</evidence>
<evidence type="ECO:0000256" key="5">
    <source>
        <dbReference type="ARBA" id="ARBA00006288"/>
    </source>
</evidence>
<organism evidence="19">
    <name type="scientific">Cladocopium goreaui</name>
    <dbReference type="NCBI Taxonomy" id="2562237"/>
    <lineage>
        <taxon>Eukaryota</taxon>
        <taxon>Sar</taxon>
        <taxon>Alveolata</taxon>
        <taxon>Dinophyceae</taxon>
        <taxon>Suessiales</taxon>
        <taxon>Symbiodiniaceae</taxon>
        <taxon>Cladocopium</taxon>
    </lineage>
</organism>
<sequence length="5043" mass="557877">MLEPGRLFGGDVDSAPSASEPASDAECGDNRWPELLVGANAGSVDHAAFDAERDVSYSPSMDDAVLTGGLAKGYDSGKAVDRSWQQLDAKPLQQFWEQGFWGEIFGNSASASVSSLTTTLGLHRPAVVQGTSGEDVPMTTDDAIASQYKRLKHATYMDVVSKCSIKSWQEQRDSTWETAIRRWHSSIMSWSGDDAIIGLIQGKSEFKAQCQIVVDILYNKAPSTLLKRCNSLGRLVNDLHKQGCNFPCTEDELYGHLTRQREAGAPPSRLKSLLEAITFVRHIFGVTALENCIKSRRCLGVATPKELEITKQAPPLRVEHLRALHHVMENEEDPWNVAFTGMVLFCVYGRARWGDAQHSTRVEWDMDSEGNLCFVECATAVHKTCRALNMKHSFLPLTAPGLGISANNWATSWRRARLELGIENLSEYPLMPAPDELGHPTIRPLSSNEACGWLTLLLRQKVDVLGVSEGYFRVLACGRKITEKYQQGGVDVRLIQQQGRLAGISITGGLQPSYALVDLAASMLESNAVIWIPPSKCSKRETEIQLSATKEKSPVIAVEQHTLKITAAEETIKVDHSTELQLQWALQRRGIALDQCGLIDWEVHQRWLQYLLSLLTKAVPDGYSRIRTDQLLKADRELFLVMAQDLQQTGERLSETPSPMNVAMPRLMTDPRITMHLLPLPSHASRSSTTPAPTAPARRETSQAPKGRGKVRRDGKPSAKAKALCPAELKDYKQVDDQGPHTEGIMANDFNLHQAKKKLKALQAQHAADDNLPASPEVHLEAQEQSNKFAGKSLSNILMVELYAGSARLSKACQQIGVRSVAVDKTTQRSQGSKIFVCDVTNEGDLNMLKSFLSAEQDNLAWLHIAPACGTASRAREKPNRTLEKAGYKVPKPCRSEQFPLGIPGLEGLDKARTEVANLIYKITAELVREVSAWGVVCTIENPTNSLFWKVPYIVDLVEDLGGYDVIFDSCCHGGARKKSTKFWCTDVWFNSLAAACPGNGQHFHKSWTPTVVDGRVQYPTAEEAAYPELLCQRLAESFRDALLRLGAIDVETMEQQQQVEQPSMHRILMDALPRGKKYKPLVSEYGSYTTVVHSDSVDENAFQLPMGAKLVHQRLSKRGDIRVDDVVWHSSVQHLDADVIVKVSQFGIPRTPEDFCRRAVKCGHPRGMSMHLPEVVTDVLRENLEMEPAELALIRCRQLARWTVRAGQLKLAEKEFKQSLPEHLQVLLKDKKLLLLQEMLEELQYPDKTLVQDIASGFRLMGWQQKTGVFPQCVKRPQFSVETLRKLSRGLNRSIVSQLSGENDDDPTVRQTLEEVALGYIWPDESGNLDRVFLAKRFGLQQKAGKLRVIDDCSIGGINGALGVVEKYKVHAIDETAAFLTWMVQQLQGKPHFEGLSVRTYDMKHAYKQFGIAVDDRELVRLAVRNPIDHKVRLFGVNSLPFGASGSVGGFLRISLAVWYVGLFIFRLPWTAYFDDYTIFSRDLLVSNASKTVDNLFDLLGIEVAREGSKASGFSKQFKSLGVEIDLRDFCKGEARLGHTRERREEIGAVLDDILHSSSVTTKQAESLRGRLHWFESFAFGRVANGAVKTLGDLSLRRTKKVQLRDHEVRDLLFLKERVLQAPPLKLTPTSLLAWIVFTDGACEGPEGAKKGSVGGVLVSPHGSVLQFFGGEIPCDFMAQLLLRSRNPIYELEVMPVLIAALLWGNTCEFAQVCWYLDNEAGRSAFVKAYGATEIADVMVRNFTYHEMELQIKSWFARVPSASNLADAPSRLEDSYLRDQGACKVAIDWMAIRETLAAVFQKLGEGTAADLDDEKMFQQLAQRRTSQMPLPTTESSGAMTDASKRRIEDAEFEVDTESDWVVGSSFMEPVGGTEDLATKALLPAGITNMAMWGKTKFAFGKYEKEKKSYKIVFEEDPSYVSWRRKHLTKDSAKGPAWDWSRYIKARDLVDCKGANVWWIIVKFETTIGARKRRRGGKDGGTSTPSIRRREWVREGGESEYPTDDESENDDETDGTCEGDYAVTATCVFMDSKGARPTGNPMVYPPCSPRQSMQQGIRSSLQWQNGLCRLNTNNFRSPFHKCQKAEKIDRQDSIFPTTKFSESSAGWHDISCRGILRLGSQTALKFSELPLHAAAQPAQPRKKAAKKVASAWLEDLEEDDVRRIVEDLPADAASRRRPKKKKIREVEASDLAAFFEASLRAHEEGQRSLDGLSNRAERRHERLSFLEEEARGILLQVRMKSVHPTSPVALPHRRRSSSVQGPRNFSQPPVRAELDFKVGLTGAREDGESRSLSPPAGSAPPSRSRSPPSQSGALLFWSTCFREGLRRVCKRQSSPDASGGLPKFAFEETFSSQLTSQKVEQGRQRAVSFVAYYPEVFRDLRLHAFGVSEESFMHSMCDGPLSGGQQGEGKSGMLFFSSWDKKYLAKTVMQKEDTRELTYFLDGGQKRTLQREKIEALVESDPVFTNSDLYTLTRPERHRRAMQKQRRLLELSKTHGHRVSELRAAVHDMLGTDLQSLMFIPNIRATFSDEQQAHWLPRAEGWEIIGCYAQTELGHGSNVRALETTATFVADSDEIEIHSPSLTSTKWWPGAMGRTANYAIVYARLIVDGRDLGIHNFMVQIRDLQTHQPMPGVEVGDIGPKIGYNNQDNGFCRFNRVRIPRTHMAMRHVTLHSDGRYEANAGRRTASYSAMTGVRVEIVLTTGYALSMACTIAIRYSAVRRQGFTSKDDGSEMCVLDYTMQQERLLPLLATAYAFHCAAATMRAILASGDAATLHVASSGLKALCSRIAGDGIETCRRACGGHGYLAVSGLPELLGTYLQNVTVEGENYMIAQQTTRGLLKLVLSPTSSVFVNAWEGEHSAYLHSQSVRLSRCEAQTSKHFLSMELQCAAYCQRAAWLLYQLQERLQTAQAAGASSVDAWNACCPDVIRVSEAHCFYVLVRSFWSTIVQLQQLGQSPIAAVLENCCHLFALWWMRENMGDFLESGFLSAQQAGLVRQAVQDLLPVLRADAVPLVDAWGHSDHCLNSALGRRDGRVYEALWESAQANVNPMNKEEERVPAYLVVFENLFPAGLKFEAKYDLKGVLGSHRYVTAEQRASGVEVLKDRNFLERQPLRLASPELLAQMEKDVDFLEQHGRIDYSLLLGVSVTSEEKLQAGSSGSSGASGIRTISADGKEGEVLYMGIIDILQEYTNTKAMESRLKSFQYSLKKNFRRQSNVSDVSTAVSSMPPSHYVCSPSLETSLETLELELLVLHKANDLVVRSCIKIIRCTSALAKRISGFPPVLRLQGFQLNVEELFSDVSLATTCPDGHCQVPAGHTWILDQSVDVQTLTIFGTVKWDTEKDGLELRACYILVGEGGYFQVGFLQGFTSSALAKSTSAFEKGMESHALFGDRFLASEGEARVEIHGRRMLRTWSLLARTAEKGDTQLFLKHDPLTMGWRVGDHVGVATTSRGVSPEHKIIDIGPATVWRLDLHNATGGVERAPASNTIDGLLNTEWSSWCAPYCTGDGDEHWLEVQLAMESEMSHVKLFWNREYYSPVTKVEVCHDSCQSVLAAVQSSDLQNFEKNEAQVVQLNGFKGTHLRIAAEFEALKNRTTPHWAGLLLYEIQAYGKEVNVTPPDVIHLDRPLEHEHWGGLREVEGFQLEMAAEVVNLNRSVVITGDHEDFYTTRKGLHTISAHGGVMDMRYTRIEFCGQQNHMGKYCLHFHHAGQCADCVFMGNAIYESAQIGITVHGTHRSLVESNVMWDVSAAGIYTEDGNEMFNTLSNNVIICSWHEKCSGPWDVQLNNAAGIYMIGMTNNVIENRVAGFENCIWTHGSIALQGQGQALGRVCPQHTPFGTFRGNVCHDNNRFGIYLDNQRPRNLERDTNGFVIDMGSCGEFTEDGRDNGLIPANVIEDQFDWHNDFVGQYSMGDISFRRLVSVNNAHDLYWKESKNFADGVSHHIQDSLFLSDPHDSTIIKIALIAGPAGPFTFRISNTTFGGGSLGCGAICAGQHCGLGGAGGPCNVQYLLNAVDFSKVHSGERKIVFGISTVDLGYVQPIFLAEDNSLGGYRSMVSQHLNGFAAIPSCQALDAKEWDHAVACNSTSIRRLNLWSADLGEVRIKGAGYDVEPNNSTVVKGMNAGRLLYEPMHGGYGAVVALGQNYSLQGTFLGDVATEFSDVILAQSFKMNEAMNLTVGNQTCQVSALDDRSWLGVRGRAPSTTPMTSCLTRAFEATQLVNGTTTAQPTTTVTGTSGSCELESEVPCCPDGSCPDRCTGTQCCPSSGGSRTCPSASSVQVSTCERGKKFDCTGTTGVAPPGRLSGTCEFPNPPAIGYYWEPFCFFGMLGCFADGKNVECRFCGSGDFIDVTCKTTTTTTTTSSTTTMPGLCPALTSVLKSCSDDGCTVLAGGMLSRTCRQYCEEHHLICVAAWEDSDDDCNVLASLSCDQIYQGTPDLICQCAPQPPPPAIWIQNQAGLCLMAKEFNVSGAAVSLYPCGPPNPSAQWIHHRSAQLTNANQDMRRMRCLHAAEQDPGALLVMLPCSDDEAAQNFTLDETTSQIRISSGLCLEWRSGDELVVTAVCGLSANQLWYWGENPVATTTTTVGWTETEWGRPSPSAAGLLQHFEGHCVSDKLTMVACDPGSDAQFFSFNQTLLQVSSVGLCLESSTGSGVVMRVCDPSRTSQQFAFNLQSGMIWNRQLQCLEAADPLVPGALVHLKDCNSSKSEQHWFFNSAATTTLAPVSVGLHIRLESGICLAAKENASRSCLELRGCREEDVAQKWFYDETSNQLKNGFGKCLMAPHAGGIRKAKISFTRFGSGENRACRGSSWQDNDKSNYIAFWPVDALETCKDRCRERTSCKGIEFNPDLRRCEVWIKPVTLAVTTVANFSCYTASLEDPTLAIFEDVDGGSERVCRGNNPGDNSLSYFTLSLAESKEDCQRQCSMATGRCTGFEYHKTGRCELWSKPVGASANLSGYFCRALATVIMNDCNTSDFRQLWNVDSMRGQITSVQDGACLDAIGRSTSGNRVRLLTCNSESASQLWEVSTEIPPQEVRPLVVSD</sequence>
<keyword evidence="10" id="KW-0276">Fatty acid metabolism</keyword>
<dbReference type="Gene3D" id="2.160.20.10">
    <property type="entry name" value="Single-stranded right-handed beta-helix, Pectin lyase-like"/>
    <property type="match status" value="1"/>
</dbReference>
<dbReference type="InterPro" id="IPR011050">
    <property type="entry name" value="Pectin_lyase_fold/virulence"/>
</dbReference>
<keyword evidence="9" id="KW-0274">FAD</keyword>
<evidence type="ECO:0000256" key="11">
    <source>
        <dbReference type="ARBA" id="ARBA00023002"/>
    </source>
</evidence>
<dbReference type="Pfam" id="PF24606">
    <property type="entry name" value="CEMIP_beta-hel"/>
    <property type="match status" value="1"/>
</dbReference>
<feature type="region of interest" description="Disordered" evidence="16">
    <location>
        <begin position="1"/>
        <end position="29"/>
    </location>
</feature>
<dbReference type="PANTHER" id="PTHR10909:SF250">
    <property type="entry name" value="PEROXISOMAL ACYL-COENZYME A OXIDASE 1"/>
    <property type="match status" value="1"/>
</dbReference>
<name>A0A9P1BH96_9DINO</name>
<dbReference type="InterPro" id="IPR000772">
    <property type="entry name" value="Ricin_B_lectin"/>
</dbReference>
<dbReference type="Pfam" id="PF00652">
    <property type="entry name" value="Ricin_B_lectin"/>
    <property type="match status" value="3"/>
</dbReference>
<comment type="cofactor">
    <cofactor evidence="2">
        <name>FAD</name>
        <dbReference type="ChEBI" id="CHEBI:57692"/>
    </cofactor>
</comment>
<dbReference type="Gene3D" id="2.40.110.10">
    <property type="entry name" value="Butyryl-CoA Dehydrogenase, subunit A, domain 2"/>
    <property type="match status" value="1"/>
</dbReference>
<evidence type="ECO:0000256" key="14">
    <source>
        <dbReference type="ARBA" id="ARBA00023180"/>
    </source>
</evidence>
<evidence type="ECO:0000256" key="12">
    <source>
        <dbReference type="ARBA" id="ARBA00023098"/>
    </source>
</evidence>
<dbReference type="InterPro" id="IPR019316">
    <property type="entry name" value="G8_domain"/>
</dbReference>
<dbReference type="EMBL" id="CAMXCT030000070">
    <property type="protein sequence ID" value="CAL4760678.1"/>
    <property type="molecule type" value="Genomic_DNA"/>
</dbReference>
<dbReference type="GO" id="GO:0005504">
    <property type="term" value="F:fatty acid binding"/>
    <property type="evidence" value="ECO:0007669"/>
    <property type="project" value="TreeGrafter"/>
</dbReference>
<dbReference type="FunFam" id="1.20.140.10:FF:000015">
    <property type="entry name" value="Acyl-coenzyme A oxidase"/>
    <property type="match status" value="1"/>
</dbReference>
<dbReference type="Pfam" id="PF02770">
    <property type="entry name" value="Acyl-CoA_dh_M"/>
    <property type="match status" value="1"/>
</dbReference>
<feature type="compositionally biased region" description="Acidic residues" evidence="16">
    <location>
        <begin position="2001"/>
        <end position="2016"/>
    </location>
</feature>
<dbReference type="PROSITE" id="PS50231">
    <property type="entry name" value="RICIN_B_LECTIN"/>
    <property type="match status" value="3"/>
</dbReference>
<dbReference type="InterPro" id="IPR027483">
    <property type="entry name" value="PInositol-4-P-4/5-kinase_C_sf"/>
</dbReference>
<dbReference type="InterPro" id="IPR035992">
    <property type="entry name" value="Ricin_B-like_lectins"/>
</dbReference>
<dbReference type="SMART" id="SM00458">
    <property type="entry name" value="RICIN"/>
    <property type="match status" value="2"/>
</dbReference>
<dbReference type="InterPro" id="IPR037069">
    <property type="entry name" value="AcylCoA_DH/ox_N_sf"/>
</dbReference>
<evidence type="ECO:0000313" key="21">
    <source>
        <dbReference type="Proteomes" id="UP001152797"/>
    </source>
</evidence>
<feature type="region of interest" description="Disordered" evidence="16">
    <location>
        <begin position="1971"/>
        <end position="2016"/>
    </location>
</feature>
<dbReference type="Pfam" id="PF01756">
    <property type="entry name" value="ACOX"/>
    <property type="match status" value="1"/>
</dbReference>
<feature type="compositionally biased region" description="Low complexity" evidence="16">
    <location>
        <begin position="2290"/>
        <end position="2311"/>
    </location>
</feature>
<dbReference type="SUPFAM" id="SSF50370">
    <property type="entry name" value="Ricin B-like lectins"/>
    <property type="match status" value="3"/>
</dbReference>
<dbReference type="PANTHER" id="PTHR10909">
    <property type="entry name" value="ELECTRON TRANSPORT OXIDOREDUCTASE"/>
    <property type="match status" value="1"/>
</dbReference>
<feature type="compositionally biased region" description="Low complexity" evidence="16">
    <location>
        <begin position="13"/>
        <end position="25"/>
    </location>
</feature>
<keyword evidence="8" id="KW-0285">Flavoprotein</keyword>
<evidence type="ECO:0000256" key="10">
    <source>
        <dbReference type="ARBA" id="ARBA00022832"/>
    </source>
</evidence>
<dbReference type="InterPro" id="IPR029320">
    <property type="entry name" value="Acyl-CoA_ox_N"/>
</dbReference>
<comment type="catalytic activity">
    <reaction evidence="1">
        <text>a 2,3-saturated acyl-CoA + O2 = a (2E)-enoyl-CoA + H2O2</text>
        <dbReference type="Rhea" id="RHEA:38959"/>
        <dbReference type="ChEBI" id="CHEBI:15379"/>
        <dbReference type="ChEBI" id="CHEBI:16240"/>
        <dbReference type="ChEBI" id="CHEBI:58856"/>
        <dbReference type="ChEBI" id="CHEBI:65111"/>
        <dbReference type="EC" id="1.3.3.6"/>
    </reaction>
</comment>
<dbReference type="InterPro" id="IPR012258">
    <property type="entry name" value="Acyl-CoA_oxidase"/>
</dbReference>
<dbReference type="GO" id="GO:0005524">
    <property type="term" value="F:ATP binding"/>
    <property type="evidence" value="ECO:0007669"/>
    <property type="project" value="UniProtKB-UniRule"/>
</dbReference>
<dbReference type="EMBL" id="CAMXCT020000070">
    <property type="protein sequence ID" value="CAL1126741.1"/>
    <property type="molecule type" value="Genomic_DNA"/>
</dbReference>
<dbReference type="InterPro" id="IPR006091">
    <property type="entry name" value="Acyl-CoA_Oxase/DH_mid-dom"/>
</dbReference>
<evidence type="ECO:0000256" key="8">
    <source>
        <dbReference type="ARBA" id="ARBA00022630"/>
    </source>
</evidence>
<evidence type="ECO:0000313" key="19">
    <source>
        <dbReference type="EMBL" id="CAI3973366.1"/>
    </source>
</evidence>
<dbReference type="Gene3D" id="1.20.140.10">
    <property type="entry name" value="Butyryl-CoA Dehydrogenase, subunit A, domain 3"/>
    <property type="match status" value="2"/>
</dbReference>
<dbReference type="GO" id="GO:0052742">
    <property type="term" value="F:phosphatidylinositol kinase activity"/>
    <property type="evidence" value="ECO:0007669"/>
    <property type="project" value="InterPro"/>
</dbReference>
<evidence type="ECO:0000256" key="6">
    <source>
        <dbReference type="ARBA" id="ARBA00012870"/>
    </source>
</evidence>
<evidence type="ECO:0000256" key="3">
    <source>
        <dbReference type="ARBA" id="ARBA00004236"/>
    </source>
</evidence>
<dbReference type="OrthoDB" id="431078at2759"/>
<keyword evidence="15" id="KW-0547">Nucleotide-binding</keyword>
<comment type="similarity">
    <text evidence="5">Belongs to the acyl-CoA oxidase family.</text>
</comment>
<keyword evidence="7" id="KW-0472">Membrane</keyword>
<feature type="region of interest" description="Disordered" evidence="16">
    <location>
        <begin position="2243"/>
        <end position="2311"/>
    </location>
</feature>
<comment type="subcellular location">
    <subcellularLocation>
        <location evidence="3">Cell membrane</location>
    </subcellularLocation>
    <subcellularLocation>
        <location evidence="4">Peroxisome</location>
    </subcellularLocation>
</comment>
<keyword evidence="14" id="KW-0325">Glycoprotein</keyword>
<keyword evidence="7" id="KW-1003">Cell membrane</keyword>
<keyword evidence="11" id="KW-0560">Oxidoreductase</keyword>
<keyword evidence="15" id="KW-0808">Transferase</keyword>
<keyword evidence="21" id="KW-1185">Reference proteome</keyword>
<evidence type="ECO:0000256" key="1">
    <source>
        <dbReference type="ARBA" id="ARBA00001201"/>
    </source>
</evidence>
<dbReference type="GO" id="GO:0071949">
    <property type="term" value="F:FAD binding"/>
    <property type="evidence" value="ECO:0007669"/>
    <property type="project" value="InterPro"/>
</dbReference>
<dbReference type="InterPro" id="IPR055060">
    <property type="entry name" value="ACOX_C_alpha1"/>
</dbReference>
<dbReference type="PROSITE" id="PS51455">
    <property type="entry name" value="PIPK"/>
    <property type="match status" value="1"/>
</dbReference>
<dbReference type="InterPro" id="IPR002498">
    <property type="entry name" value="PInositol-4-P-4/5-kinase_core"/>
</dbReference>
<evidence type="ECO:0000259" key="17">
    <source>
        <dbReference type="PROSITE" id="PS50948"/>
    </source>
</evidence>
<dbReference type="Gene3D" id="2.80.10.50">
    <property type="match status" value="4"/>
</dbReference>
<dbReference type="Gene3D" id="1.10.540.10">
    <property type="entry name" value="Acyl-CoA dehydrogenase/oxidase, N-terminal domain"/>
    <property type="match status" value="1"/>
</dbReference>
<feature type="region of interest" description="Disordered" evidence="16">
    <location>
        <begin position="678"/>
        <end position="722"/>
    </location>
</feature>
<dbReference type="SUPFAM" id="SSF56645">
    <property type="entry name" value="Acyl-CoA dehydrogenase NM domain-like"/>
    <property type="match status" value="1"/>
</dbReference>
<evidence type="ECO:0000256" key="7">
    <source>
        <dbReference type="ARBA" id="ARBA00022475"/>
    </source>
</evidence>
<keyword evidence="15" id="KW-0067">ATP-binding</keyword>
<accession>A0A9P1BH96</accession>
<dbReference type="GO" id="GO:0005777">
    <property type="term" value="C:peroxisome"/>
    <property type="evidence" value="ECO:0007669"/>
    <property type="project" value="UniProtKB-SubCell"/>
</dbReference>
<dbReference type="SMART" id="SM00330">
    <property type="entry name" value="PIPKc"/>
    <property type="match status" value="1"/>
</dbReference>
<protein>
    <recommendedName>
        <fullName evidence="6">acyl-CoA oxidase</fullName>
        <ecNumber evidence="6">1.3.3.6</ecNumber>
    </recommendedName>
</protein>
<dbReference type="FunFam" id="1.20.140.10:FF:000007">
    <property type="entry name" value="Acyl-coenzyme A oxidase"/>
    <property type="match status" value="1"/>
</dbReference>
<keyword evidence="13" id="KW-0576">Peroxisome</keyword>
<dbReference type="InterPro" id="IPR055401">
    <property type="entry name" value="CEMIP_beta-hel_dom"/>
</dbReference>
<evidence type="ECO:0000313" key="20">
    <source>
        <dbReference type="EMBL" id="CAL4760678.1"/>
    </source>
</evidence>
<dbReference type="InterPro" id="IPR012334">
    <property type="entry name" value="Pectin_lyas_fold"/>
</dbReference>
<dbReference type="CDD" id="cd00161">
    <property type="entry name" value="beta-trefoil_Ricin-like"/>
    <property type="match status" value="1"/>
</dbReference>
<dbReference type="GO" id="GO:0005886">
    <property type="term" value="C:plasma membrane"/>
    <property type="evidence" value="ECO:0007669"/>
    <property type="project" value="UniProtKB-SubCell"/>
</dbReference>
<dbReference type="InterPro" id="IPR002655">
    <property type="entry name" value="Acyl-CoA_oxidase_C"/>
</dbReference>
<reference evidence="19" key="1">
    <citation type="submission" date="2022-10" db="EMBL/GenBank/DDBJ databases">
        <authorList>
            <person name="Chen Y."/>
            <person name="Dougan E. K."/>
            <person name="Chan C."/>
            <person name="Rhodes N."/>
            <person name="Thang M."/>
        </authorList>
    </citation>
    <scope>NUCLEOTIDE SEQUENCE</scope>
</reference>
<proteinExistence type="inferred from homology"/>
<reference evidence="20 21" key="2">
    <citation type="submission" date="2024-05" db="EMBL/GenBank/DDBJ databases">
        <authorList>
            <person name="Chen Y."/>
            <person name="Shah S."/>
            <person name="Dougan E. K."/>
            <person name="Thang M."/>
            <person name="Chan C."/>
        </authorList>
    </citation>
    <scope>NUCLEOTIDE SEQUENCE [LARGE SCALE GENOMIC DNA]</scope>
</reference>
<dbReference type="Gene3D" id="2.60.120.260">
    <property type="entry name" value="Galactose-binding domain-like"/>
    <property type="match status" value="1"/>
</dbReference>
<feature type="compositionally biased region" description="Polar residues" evidence="16">
    <location>
        <begin position="2257"/>
        <end position="2267"/>
    </location>
</feature>
<dbReference type="EC" id="1.3.3.6" evidence="6"/>
<dbReference type="GO" id="GO:0055088">
    <property type="term" value="P:lipid homeostasis"/>
    <property type="evidence" value="ECO:0007669"/>
    <property type="project" value="TreeGrafter"/>
</dbReference>
<dbReference type="SUPFAM" id="SSF47203">
    <property type="entry name" value="Acyl-CoA dehydrogenase C-terminal domain-like"/>
    <property type="match status" value="2"/>
</dbReference>
<dbReference type="Pfam" id="PF10162">
    <property type="entry name" value="G8"/>
    <property type="match status" value="1"/>
</dbReference>
<feature type="domain" description="PIPK" evidence="18">
    <location>
        <begin position="2874"/>
        <end position="3232"/>
    </location>
</feature>
<dbReference type="GO" id="GO:0003997">
    <property type="term" value="F:acyl-CoA oxidase activity"/>
    <property type="evidence" value="ECO:0007669"/>
    <property type="project" value="UniProtKB-EC"/>
</dbReference>